<proteinExistence type="predicted"/>
<feature type="transmembrane region" description="Helical" evidence="1">
    <location>
        <begin position="94"/>
        <end position="114"/>
    </location>
</feature>
<dbReference type="RefSeq" id="WP_183277994.1">
    <property type="nucleotide sequence ID" value="NZ_BLZR01000001.1"/>
</dbReference>
<keyword evidence="1" id="KW-0472">Membrane</keyword>
<evidence type="ECO:0000313" key="3">
    <source>
        <dbReference type="Proteomes" id="UP000580568"/>
    </source>
</evidence>
<protein>
    <recommendedName>
        <fullName evidence="4">DUF1700 domain-containing protein</fullName>
    </recommendedName>
</protein>
<dbReference type="Proteomes" id="UP000580568">
    <property type="component" value="Unassembled WGS sequence"/>
</dbReference>
<organism evidence="2 3">
    <name type="scientific">Clostridium fungisolvens</name>
    <dbReference type="NCBI Taxonomy" id="1604897"/>
    <lineage>
        <taxon>Bacteria</taxon>
        <taxon>Bacillati</taxon>
        <taxon>Bacillota</taxon>
        <taxon>Clostridia</taxon>
        <taxon>Eubacteriales</taxon>
        <taxon>Clostridiaceae</taxon>
        <taxon>Clostridium</taxon>
    </lineage>
</organism>
<keyword evidence="1" id="KW-0812">Transmembrane</keyword>
<accession>A0A6V8SIL0</accession>
<sequence>MRKDEFMSEMERGLDKVSEAERKEILYDYEEHFRIAMGNGKTEEVICMELGNPKEIASSYIPDYKNENKLIVNKKEIMKATPVYNSNSRLLKPAGVFMVAAGIILMIFTVHSLFSVHRGIVENTSVNQIKIGDKNIDQSGIHGDGVSIDKEGISMPGLTINDDGINAQDVAIDSNGISGPEFKIDDEGISTPGIKINDDGIQAPGIKIGDNGISMPGIKIDSNGISMPGIKIDKNGIKIN</sequence>
<keyword evidence="3" id="KW-1185">Reference proteome</keyword>
<comment type="caution">
    <text evidence="2">The sequence shown here is derived from an EMBL/GenBank/DDBJ whole genome shotgun (WGS) entry which is preliminary data.</text>
</comment>
<evidence type="ECO:0008006" key="4">
    <source>
        <dbReference type="Google" id="ProtNLM"/>
    </source>
</evidence>
<evidence type="ECO:0000313" key="2">
    <source>
        <dbReference type="EMBL" id="GFP76576.1"/>
    </source>
</evidence>
<name>A0A6V8SIL0_9CLOT</name>
<reference evidence="2 3" key="1">
    <citation type="submission" date="2020-07" db="EMBL/GenBank/DDBJ databases">
        <title>A new beta-1,3-glucan-decomposing anaerobic bacterium isolated from anoxic soil subjected to biological soil disinfestation.</title>
        <authorList>
            <person name="Ueki A."/>
            <person name="Tonouchi A."/>
        </authorList>
    </citation>
    <scope>NUCLEOTIDE SEQUENCE [LARGE SCALE GENOMIC DNA]</scope>
    <source>
        <strain evidence="2 3">TW1</strain>
    </source>
</reference>
<gene>
    <name evidence="2" type="ORF">bsdtw1_02679</name>
</gene>
<dbReference type="EMBL" id="BLZR01000001">
    <property type="protein sequence ID" value="GFP76576.1"/>
    <property type="molecule type" value="Genomic_DNA"/>
</dbReference>
<evidence type="ECO:0000256" key="1">
    <source>
        <dbReference type="SAM" id="Phobius"/>
    </source>
</evidence>
<dbReference type="AlphaFoldDB" id="A0A6V8SIL0"/>
<dbReference type="Pfam" id="PF22564">
    <property type="entry name" value="HAAS"/>
    <property type="match status" value="1"/>
</dbReference>
<keyword evidence="1" id="KW-1133">Transmembrane helix</keyword>